<name>A0A1W6ZHE5_9BORD</name>
<evidence type="ECO:0000259" key="6">
    <source>
        <dbReference type="Pfam" id="PF00881"/>
    </source>
</evidence>
<dbReference type="KEGG" id="bgm:CAL15_22185"/>
<dbReference type="PANTHER" id="PTHR43425:SF2">
    <property type="entry name" value="OXYGEN-INSENSITIVE NADPH NITROREDUCTASE"/>
    <property type="match status" value="1"/>
</dbReference>
<dbReference type="AlphaFoldDB" id="A0A1W6ZHE5"/>
<dbReference type="InterPro" id="IPR016446">
    <property type="entry name" value="Flavin_OxRdtase_Frp"/>
</dbReference>
<keyword evidence="5" id="KW-0521">NADP</keyword>
<evidence type="ECO:0000256" key="2">
    <source>
        <dbReference type="ARBA" id="ARBA00022630"/>
    </source>
</evidence>
<dbReference type="EMBL" id="CP021111">
    <property type="protein sequence ID" value="ARP96833.1"/>
    <property type="molecule type" value="Genomic_DNA"/>
</dbReference>
<evidence type="ECO:0000313" key="7">
    <source>
        <dbReference type="EMBL" id="ARP96833.1"/>
    </source>
</evidence>
<keyword evidence="3 5" id="KW-0288">FMN</keyword>
<evidence type="ECO:0000256" key="5">
    <source>
        <dbReference type="PIRNR" id="PIRNR005426"/>
    </source>
</evidence>
<evidence type="ECO:0000313" key="8">
    <source>
        <dbReference type="Proteomes" id="UP000194161"/>
    </source>
</evidence>
<dbReference type="GO" id="GO:0016491">
    <property type="term" value="F:oxidoreductase activity"/>
    <property type="evidence" value="ECO:0007669"/>
    <property type="project" value="UniProtKB-UniRule"/>
</dbReference>
<dbReference type="PANTHER" id="PTHR43425">
    <property type="entry name" value="OXYGEN-INSENSITIVE NADPH NITROREDUCTASE"/>
    <property type="match status" value="1"/>
</dbReference>
<accession>A0A1W6ZHE5</accession>
<keyword evidence="4 5" id="KW-0560">Oxidoreductase</keyword>
<feature type="domain" description="Nitroreductase" evidence="6">
    <location>
        <begin position="9"/>
        <end position="164"/>
    </location>
</feature>
<keyword evidence="8" id="KW-1185">Reference proteome</keyword>
<keyword evidence="2 5" id="KW-0285">Flavoprotein</keyword>
<dbReference type="Gene3D" id="3.40.109.10">
    <property type="entry name" value="NADH Oxidase"/>
    <property type="match status" value="1"/>
</dbReference>
<evidence type="ECO:0000256" key="1">
    <source>
        <dbReference type="ARBA" id="ARBA00008366"/>
    </source>
</evidence>
<protein>
    <recommendedName>
        <fullName evidence="6">Nitroreductase domain-containing protein</fullName>
    </recommendedName>
</protein>
<dbReference type="STRING" id="463040.CAL15_22185"/>
<evidence type="ECO:0000256" key="3">
    <source>
        <dbReference type="ARBA" id="ARBA00022643"/>
    </source>
</evidence>
<gene>
    <name evidence="7" type="ORF">CAL15_22185</name>
</gene>
<dbReference type="InterPro" id="IPR029479">
    <property type="entry name" value="Nitroreductase"/>
</dbReference>
<dbReference type="SUPFAM" id="SSF55469">
    <property type="entry name" value="FMN-dependent nitroreductase-like"/>
    <property type="match status" value="1"/>
</dbReference>
<dbReference type="Pfam" id="PF00881">
    <property type="entry name" value="Nitroreductase"/>
    <property type="match status" value="1"/>
</dbReference>
<proteinExistence type="inferred from homology"/>
<dbReference type="PIRSF" id="PIRSF005426">
    <property type="entry name" value="Frp"/>
    <property type="match status" value="1"/>
</dbReference>
<comment type="similarity">
    <text evidence="1 5">Belongs to the flavin oxidoreductase frp family.</text>
</comment>
<evidence type="ECO:0000256" key="4">
    <source>
        <dbReference type="ARBA" id="ARBA00023002"/>
    </source>
</evidence>
<dbReference type="Proteomes" id="UP000194161">
    <property type="component" value="Chromosome"/>
</dbReference>
<organism evidence="7 8">
    <name type="scientific">Bordetella genomosp. 13</name>
    <dbReference type="NCBI Taxonomy" id="463040"/>
    <lineage>
        <taxon>Bacteria</taxon>
        <taxon>Pseudomonadati</taxon>
        <taxon>Pseudomonadota</taxon>
        <taxon>Betaproteobacteria</taxon>
        <taxon>Burkholderiales</taxon>
        <taxon>Alcaligenaceae</taxon>
        <taxon>Bordetella</taxon>
    </lineage>
</organism>
<sequence length="249" mass="26199">MSAVLDLLASHRSVRSFADRPVEPALLERVYAAALRSPSWNNAQNVTLIEVRDEARKSELATLCGNQQSIHQAPVFGVLVMDFHKTAVAAARHGRRQTAHEDVNGLLIGAVDAGIVLGALMVAARAEGLAVCPIGGIRRETAAVIELLGLPPLTLPLAGLCLGYTESAPGPVKPRLPLAAFCHPESYDAARIENAVQAIDRAMADYRQAQGTTAGSWSDAVSARYASMPAYAGVAGALHAQGFRFGAQG</sequence>
<reference evidence="7 8" key="1">
    <citation type="submission" date="2017-05" db="EMBL/GenBank/DDBJ databases">
        <title>Complete and WGS of Bordetella genogroups.</title>
        <authorList>
            <person name="Spilker T."/>
            <person name="LiPuma J."/>
        </authorList>
    </citation>
    <scope>NUCLEOTIDE SEQUENCE [LARGE SCALE GENOMIC DNA]</scope>
    <source>
        <strain evidence="7 8">AU7206</strain>
    </source>
</reference>
<dbReference type="InterPro" id="IPR000415">
    <property type="entry name" value="Nitroreductase-like"/>
</dbReference>